<dbReference type="RefSeq" id="WP_146410391.1">
    <property type="nucleotide sequence ID" value="NZ_SJPZ01000001.1"/>
</dbReference>
<dbReference type="SUPFAM" id="SSF51445">
    <property type="entry name" value="(Trans)glycosidases"/>
    <property type="match status" value="1"/>
</dbReference>
<evidence type="ECO:0000313" key="5">
    <source>
        <dbReference type="Proteomes" id="UP000316476"/>
    </source>
</evidence>
<dbReference type="AlphaFoldDB" id="A0A5C6FUE0"/>
<accession>A0A5C6FUE0</accession>
<dbReference type="PROSITE" id="PS00659">
    <property type="entry name" value="GLYCOSYL_HYDROL_F5"/>
    <property type="match status" value="1"/>
</dbReference>
<keyword evidence="3" id="KW-0732">Signal</keyword>
<dbReference type="GO" id="GO:0005975">
    <property type="term" value="P:carbohydrate metabolic process"/>
    <property type="evidence" value="ECO:0007669"/>
    <property type="project" value="InterPro"/>
</dbReference>
<keyword evidence="2" id="KW-0326">Glycosidase</keyword>
<feature type="signal peptide" evidence="3">
    <location>
        <begin position="1"/>
        <end position="24"/>
    </location>
</feature>
<reference evidence="4 5" key="1">
    <citation type="submission" date="2019-02" db="EMBL/GenBank/DDBJ databases">
        <title>Deep-cultivation of Planctomycetes and their phenomic and genomic characterization uncovers novel biology.</title>
        <authorList>
            <person name="Wiegand S."/>
            <person name="Jogler M."/>
            <person name="Boedeker C."/>
            <person name="Pinto D."/>
            <person name="Vollmers J."/>
            <person name="Rivas-Marin E."/>
            <person name="Kohn T."/>
            <person name="Peeters S.H."/>
            <person name="Heuer A."/>
            <person name="Rast P."/>
            <person name="Oberbeckmann S."/>
            <person name="Bunk B."/>
            <person name="Jeske O."/>
            <person name="Meyerdierks A."/>
            <person name="Storesund J.E."/>
            <person name="Kallscheuer N."/>
            <person name="Luecker S."/>
            <person name="Lage O.M."/>
            <person name="Pohl T."/>
            <person name="Merkel B.J."/>
            <person name="Hornburger P."/>
            <person name="Mueller R.-W."/>
            <person name="Bruemmer F."/>
            <person name="Labrenz M."/>
            <person name="Spormann A.M."/>
            <person name="Op Den Camp H."/>
            <person name="Overmann J."/>
            <person name="Amann R."/>
            <person name="Jetten M.S.M."/>
            <person name="Mascher T."/>
            <person name="Medema M.H."/>
            <person name="Devos D.P."/>
            <person name="Kaster A.-K."/>
            <person name="Ovreas L."/>
            <person name="Rohde M."/>
            <person name="Galperin M.Y."/>
            <person name="Jogler C."/>
        </authorList>
    </citation>
    <scope>NUCLEOTIDE SEQUENCE [LARGE SCALE GENOMIC DNA]</scope>
    <source>
        <strain evidence="4 5">V7</strain>
    </source>
</reference>
<dbReference type="OrthoDB" id="154460at2"/>
<dbReference type="Gene3D" id="3.20.20.80">
    <property type="entry name" value="Glycosidases"/>
    <property type="match status" value="1"/>
</dbReference>
<sequence precursor="true">MPNKFMLLLCVGIIAWSVSNIVIAASPATDPLSLHPDNDRYFQFRGQPTVLVTSGEHYGLLLNKAFDYEAYFKELQRHGLNHTRIFSGIYREVPESFGITENPLAPTHENYVCPWQRTAKSHGDGSPIFDLSKWDAGYFDRLHRMMQSASKHGIVVEFCIFCPMYRPVLWDVNPMNVRNNVNNVGDCGSKQVYTGEDKELFQVQQKVAERLVEAIVPFDNVYIEVCNEPYFGGITDRWQNMMADVIAKKLRKLSARHLISVNVANKTKKVTDPHPNVSIFNFHYCHPPVVVAENAHLHGVIGENETGFRGQADLLYRTEGWDFLLAGGGLYNNLDYSFTVSHPGGTLTDYQSPGGGSERLRMQLGFLKSRLMELPLPDIQTQDAKFAVCQRDDIVVSAIGKAANAYLVYAHVKLPGKIKDQPLGDFKQTISDLTLNLRLPNGDYRVLQWDPKTAKLLSESQLRVKDRKTSLQLNDFQTDTCLSIRRQDSKNSQR</sequence>
<organism evidence="4 5">
    <name type="scientific">Crateriforma conspicua</name>
    <dbReference type="NCBI Taxonomy" id="2527996"/>
    <lineage>
        <taxon>Bacteria</taxon>
        <taxon>Pseudomonadati</taxon>
        <taxon>Planctomycetota</taxon>
        <taxon>Planctomycetia</taxon>
        <taxon>Planctomycetales</taxon>
        <taxon>Planctomycetaceae</taxon>
        <taxon>Crateriforma</taxon>
    </lineage>
</organism>
<evidence type="ECO:0000256" key="3">
    <source>
        <dbReference type="SAM" id="SignalP"/>
    </source>
</evidence>
<feature type="chain" id="PRO_5022668126" evidence="3">
    <location>
        <begin position="25"/>
        <end position="494"/>
    </location>
</feature>
<keyword evidence="1" id="KW-0378">Hydrolase</keyword>
<proteinExistence type="predicted"/>
<name>A0A5C6FUE0_9PLAN</name>
<protein>
    <submittedName>
        <fullName evidence="4">Uncharacterized protein</fullName>
    </submittedName>
</protein>
<evidence type="ECO:0000313" key="4">
    <source>
        <dbReference type="EMBL" id="TWU64773.1"/>
    </source>
</evidence>
<evidence type="ECO:0000256" key="1">
    <source>
        <dbReference type="ARBA" id="ARBA00022801"/>
    </source>
</evidence>
<dbReference type="InterPro" id="IPR018087">
    <property type="entry name" value="Glyco_hydro_5_CS"/>
</dbReference>
<gene>
    <name evidence="4" type="ORF">V7x_03170</name>
</gene>
<dbReference type="InterPro" id="IPR017853">
    <property type="entry name" value="GH"/>
</dbReference>
<dbReference type="EMBL" id="SJPZ01000001">
    <property type="protein sequence ID" value="TWU64773.1"/>
    <property type="molecule type" value="Genomic_DNA"/>
</dbReference>
<evidence type="ECO:0000256" key="2">
    <source>
        <dbReference type="ARBA" id="ARBA00023295"/>
    </source>
</evidence>
<dbReference type="Proteomes" id="UP000316476">
    <property type="component" value="Unassembled WGS sequence"/>
</dbReference>
<dbReference type="GO" id="GO:0004553">
    <property type="term" value="F:hydrolase activity, hydrolyzing O-glycosyl compounds"/>
    <property type="evidence" value="ECO:0007669"/>
    <property type="project" value="InterPro"/>
</dbReference>
<comment type="caution">
    <text evidence="4">The sequence shown here is derived from an EMBL/GenBank/DDBJ whole genome shotgun (WGS) entry which is preliminary data.</text>
</comment>